<gene>
    <name evidence="1" type="ORF">EV182_002171</name>
</gene>
<keyword evidence="2" id="KW-1185">Reference proteome</keyword>
<comment type="caution">
    <text evidence="1">The sequence shown here is derived from an EMBL/GenBank/DDBJ whole genome shotgun (WGS) entry which is preliminary data.</text>
</comment>
<sequence>IQSEDAGTEEKGEAAADASGGFTPMPKAASIDELRARLEARIQTLRQKRKAPDDDKSREAILQNRLNRKRVKKGKSKKEGGGVANEQIIAGIPTTAGYASNDKRQAGAKRAESIAEAISFGTVELGTEKRKAGMTTKQAIEHVEKKQKKLAELRATDAEKAKEVEEKDKWHGALDKARGVKVKDDLKKLKKTLKREQQQKKQSQKQWKERNIQLKRDQEERQKKRNENIQARIDAKKAKKVGKKAKSGGKKKARPGFEGKK</sequence>
<dbReference type="Proteomes" id="UP001145114">
    <property type="component" value="Unassembled WGS sequence"/>
</dbReference>
<dbReference type="EMBL" id="JAMZIH010005559">
    <property type="protein sequence ID" value="KAJ1674982.1"/>
    <property type="molecule type" value="Genomic_DNA"/>
</dbReference>
<name>A0ACC1HID1_9FUNG</name>
<proteinExistence type="predicted"/>
<feature type="non-terminal residue" evidence="1">
    <location>
        <position position="1"/>
    </location>
</feature>
<protein>
    <submittedName>
        <fullName evidence="1">Uncharacterized protein</fullName>
    </submittedName>
</protein>
<organism evidence="1 2">
    <name type="scientific">Spiromyces aspiralis</name>
    <dbReference type="NCBI Taxonomy" id="68401"/>
    <lineage>
        <taxon>Eukaryota</taxon>
        <taxon>Fungi</taxon>
        <taxon>Fungi incertae sedis</taxon>
        <taxon>Zoopagomycota</taxon>
        <taxon>Kickxellomycotina</taxon>
        <taxon>Kickxellomycetes</taxon>
        <taxon>Kickxellales</taxon>
        <taxon>Kickxellaceae</taxon>
        <taxon>Spiromyces</taxon>
    </lineage>
</organism>
<reference evidence="1" key="1">
    <citation type="submission" date="2022-06" db="EMBL/GenBank/DDBJ databases">
        <title>Phylogenomic reconstructions and comparative analyses of Kickxellomycotina fungi.</title>
        <authorList>
            <person name="Reynolds N.K."/>
            <person name="Stajich J.E."/>
            <person name="Barry K."/>
            <person name="Grigoriev I.V."/>
            <person name="Crous P."/>
            <person name="Smith M.E."/>
        </authorList>
    </citation>
    <scope>NUCLEOTIDE SEQUENCE</scope>
    <source>
        <strain evidence="1">RSA 2271</strain>
    </source>
</reference>
<accession>A0ACC1HID1</accession>
<evidence type="ECO:0000313" key="1">
    <source>
        <dbReference type="EMBL" id="KAJ1674982.1"/>
    </source>
</evidence>
<evidence type="ECO:0000313" key="2">
    <source>
        <dbReference type="Proteomes" id="UP001145114"/>
    </source>
</evidence>